<evidence type="ECO:0000313" key="1">
    <source>
        <dbReference type="EMBL" id="GJE83933.1"/>
    </source>
</evidence>
<organism evidence="1 2">
    <name type="scientific">Phanerochaete sordida</name>
    <dbReference type="NCBI Taxonomy" id="48140"/>
    <lineage>
        <taxon>Eukaryota</taxon>
        <taxon>Fungi</taxon>
        <taxon>Dikarya</taxon>
        <taxon>Basidiomycota</taxon>
        <taxon>Agaricomycotina</taxon>
        <taxon>Agaricomycetes</taxon>
        <taxon>Polyporales</taxon>
        <taxon>Phanerochaetaceae</taxon>
        <taxon>Phanerochaete</taxon>
    </lineage>
</organism>
<dbReference type="OrthoDB" id="3243439at2759"/>
<dbReference type="EMBL" id="BPQB01000001">
    <property type="protein sequence ID" value="GJE83933.1"/>
    <property type="molecule type" value="Genomic_DNA"/>
</dbReference>
<name>A0A9P3FWM7_9APHY</name>
<dbReference type="Proteomes" id="UP000703269">
    <property type="component" value="Unassembled WGS sequence"/>
</dbReference>
<comment type="caution">
    <text evidence="1">The sequence shown here is derived from an EMBL/GenBank/DDBJ whole genome shotgun (WGS) entry which is preliminary data.</text>
</comment>
<gene>
    <name evidence="1" type="ORF">PsYK624_000060</name>
</gene>
<accession>A0A9P3FWM7</accession>
<proteinExistence type="predicted"/>
<evidence type="ECO:0000313" key="2">
    <source>
        <dbReference type="Proteomes" id="UP000703269"/>
    </source>
</evidence>
<protein>
    <submittedName>
        <fullName evidence="1">Uncharacterized protein</fullName>
    </submittedName>
</protein>
<dbReference type="AlphaFoldDB" id="A0A9P3FWM7"/>
<reference evidence="1 2" key="1">
    <citation type="submission" date="2021-08" db="EMBL/GenBank/DDBJ databases">
        <title>Draft Genome Sequence of Phanerochaete sordida strain YK-624.</title>
        <authorList>
            <person name="Mori T."/>
            <person name="Dohra H."/>
            <person name="Suzuki T."/>
            <person name="Kawagishi H."/>
            <person name="Hirai H."/>
        </authorList>
    </citation>
    <scope>NUCLEOTIDE SEQUENCE [LARGE SCALE GENOMIC DNA]</scope>
    <source>
        <strain evidence="1 2">YK-624</strain>
    </source>
</reference>
<sequence length="229" mass="26483">MLLIVRLHDVQLLAFRSLANAICKTLLGAIFANVWQIAQRLAVQYKRIWPFTLLYRPVLYRRYASKDAEQEYWRAVEKAKQRLQASNAHAPVEGLLVYYVPKLLPEYRDAKQEDPEAKEEYISPRTFCKWHRMVFPGQVRHTSPPQSRCGVLTVMQQRQPTLTEAVTALKSYSSRDRREMRRIARLQSDHAVFHRIDTSARYGALWRTWLASKGPDAAVVFAPTAARGA</sequence>
<keyword evidence="2" id="KW-1185">Reference proteome</keyword>